<evidence type="ECO:0000256" key="2">
    <source>
        <dbReference type="ARBA" id="ARBA00022692"/>
    </source>
</evidence>
<evidence type="ECO:0000256" key="6">
    <source>
        <dbReference type="SAM" id="Phobius"/>
    </source>
</evidence>
<feature type="transmembrane region" description="Helical" evidence="6">
    <location>
        <begin position="65"/>
        <end position="90"/>
    </location>
</feature>
<evidence type="ECO:0000313" key="7">
    <source>
        <dbReference type="EMBL" id="MCQ8105964.1"/>
    </source>
</evidence>
<dbReference type="Pfam" id="PF04610">
    <property type="entry name" value="TrbL"/>
    <property type="match status" value="1"/>
</dbReference>
<protein>
    <submittedName>
        <fullName evidence="7">Type IV secretion system protein</fullName>
    </submittedName>
</protein>
<sequence>MGFFLQFWTYLQGNVLNTVGAVTANIAGSIAPAAVTFATMYVMLWGYLHLRGAIEEPIMDGAKRIIQLAVIFAVAIDLWEYNAVFIDFFVTTPDSLSNAILGGNAAVTAVDNIWKDGGDVAESLMAQGGIMNGNVDFYIAGFAVYLFVGAICIWMAYLYCLSLVAVGLLLAIGPLPVLGLMFETTKRFFEAWVAQLANYGLIIVIASVAAKLLLGMLNSYATAAAAMGAAITVAEAIQLCLASGFILILMKQVPTIAATLGGGVALSTFNTLSRLMSGTARSTGGTAYQFARGVADGRAGHQPSRYQSITRNLGTRLGARRAPQQAQQQTGGKIARSAVF</sequence>
<dbReference type="EMBL" id="JANIBJ010000042">
    <property type="protein sequence ID" value="MCQ8105964.1"/>
    <property type="molecule type" value="Genomic_DNA"/>
</dbReference>
<feature type="transmembrane region" description="Helical" evidence="6">
    <location>
        <begin position="135"/>
        <end position="157"/>
    </location>
</feature>
<feature type="transmembrane region" description="Helical" evidence="6">
    <location>
        <begin position="196"/>
        <end position="217"/>
    </location>
</feature>
<keyword evidence="4 6" id="KW-0472">Membrane</keyword>
<comment type="caution">
    <text evidence="7">The sequence shown here is derived from an EMBL/GenBank/DDBJ whole genome shotgun (WGS) entry which is preliminary data.</text>
</comment>
<gene>
    <name evidence="7" type="ORF">NP590_17785</name>
</gene>
<dbReference type="InterPro" id="IPR007688">
    <property type="entry name" value="Conjugal_tfr_TrbL/VirB6"/>
</dbReference>
<feature type="transmembrane region" description="Helical" evidence="6">
    <location>
        <begin position="163"/>
        <end position="184"/>
    </location>
</feature>
<evidence type="ECO:0000256" key="3">
    <source>
        <dbReference type="ARBA" id="ARBA00022989"/>
    </source>
</evidence>
<accession>A0ABT1TMH9</accession>
<keyword evidence="3 6" id="KW-1133">Transmembrane helix</keyword>
<feature type="transmembrane region" description="Helical" evidence="6">
    <location>
        <begin position="20"/>
        <end position="44"/>
    </location>
</feature>
<evidence type="ECO:0000313" key="8">
    <source>
        <dbReference type="Proteomes" id="UP001524499"/>
    </source>
</evidence>
<evidence type="ECO:0000256" key="1">
    <source>
        <dbReference type="ARBA" id="ARBA00004141"/>
    </source>
</evidence>
<feature type="compositionally biased region" description="Low complexity" evidence="5">
    <location>
        <begin position="319"/>
        <end position="332"/>
    </location>
</feature>
<evidence type="ECO:0000256" key="4">
    <source>
        <dbReference type="ARBA" id="ARBA00023136"/>
    </source>
</evidence>
<organism evidence="7 8">
    <name type="scientific">Methylomonas subterranea</name>
    <dbReference type="NCBI Taxonomy" id="2952225"/>
    <lineage>
        <taxon>Bacteria</taxon>
        <taxon>Pseudomonadati</taxon>
        <taxon>Pseudomonadota</taxon>
        <taxon>Gammaproteobacteria</taxon>
        <taxon>Methylococcales</taxon>
        <taxon>Methylococcaceae</taxon>
        <taxon>Methylomonas</taxon>
    </lineage>
</organism>
<dbReference type="Proteomes" id="UP001524499">
    <property type="component" value="Unassembled WGS sequence"/>
</dbReference>
<feature type="region of interest" description="Disordered" evidence="5">
    <location>
        <begin position="319"/>
        <end position="340"/>
    </location>
</feature>
<reference evidence="7 8" key="1">
    <citation type="submission" date="2022-07" db="EMBL/GenBank/DDBJ databases">
        <title>Methylomonas rivi sp. nov., Methylomonas rosea sp. nov., Methylomonas aureus sp. nov. and Methylomonas subterranea sp. nov., four novel methanotrophs isolated from a freshwater creek and the deep terrestrial subsurface.</title>
        <authorList>
            <person name="Abin C."/>
            <person name="Sankaranarayanan K."/>
            <person name="Garner C."/>
            <person name="Sindelar R."/>
            <person name="Kotary K."/>
            <person name="Garner R."/>
            <person name="Barclay S."/>
            <person name="Lawson P."/>
            <person name="Krumholz L."/>
        </authorList>
    </citation>
    <scope>NUCLEOTIDE SEQUENCE [LARGE SCALE GENOMIC DNA]</scope>
    <source>
        <strain evidence="7 8">SURF-2</strain>
    </source>
</reference>
<keyword evidence="2 6" id="KW-0812">Transmembrane</keyword>
<feature type="transmembrane region" description="Helical" evidence="6">
    <location>
        <begin position="223"/>
        <end position="249"/>
    </location>
</feature>
<name>A0ABT1TMH9_9GAMM</name>
<evidence type="ECO:0000256" key="5">
    <source>
        <dbReference type="SAM" id="MobiDB-lite"/>
    </source>
</evidence>
<keyword evidence="8" id="KW-1185">Reference proteome</keyword>
<proteinExistence type="predicted"/>
<dbReference type="RefSeq" id="WP_256604003.1">
    <property type="nucleotide sequence ID" value="NZ_JANIBJ010000042.1"/>
</dbReference>
<comment type="subcellular location">
    <subcellularLocation>
        <location evidence="1">Membrane</location>
        <topology evidence="1">Multi-pass membrane protein</topology>
    </subcellularLocation>
</comment>